<dbReference type="Proteomes" id="UP001642540">
    <property type="component" value="Unassembled WGS sequence"/>
</dbReference>
<evidence type="ECO:0000256" key="1">
    <source>
        <dbReference type="ARBA" id="ARBA00004651"/>
    </source>
</evidence>
<evidence type="ECO:0000256" key="2">
    <source>
        <dbReference type="ARBA" id="ARBA00005327"/>
    </source>
</evidence>
<name>A0ABP1Q8P1_9HEXA</name>
<reference evidence="9 10" key="1">
    <citation type="submission" date="2024-08" db="EMBL/GenBank/DDBJ databases">
        <authorList>
            <person name="Cucini C."/>
            <person name="Frati F."/>
        </authorList>
    </citation>
    <scope>NUCLEOTIDE SEQUENCE [LARGE SCALE GENOMIC DNA]</scope>
</reference>
<evidence type="ECO:0000256" key="4">
    <source>
        <dbReference type="ARBA" id="ARBA00022692"/>
    </source>
</evidence>
<feature type="transmembrane region" description="Helical" evidence="8">
    <location>
        <begin position="116"/>
        <end position="135"/>
    </location>
</feature>
<accession>A0ABP1Q8P1</accession>
<evidence type="ECO:0000313" key="10">
    <source>
        <dbReference type="Proteomes" id="UP001642540"/>
    </source>
</evidence>
<dbReference type="Pfam" id="PF06151">
    <property type="entry name" value="Trehalose_recp"/>
    <property type="match status" value="1"/>
</dbReference>
<evidence type="ECO:0000313" key="9">
    <source>
        <dbReference type="EMBL" id="CAL8093430.1"/>
    </source>
</evidence>
<feature type="transmembrane region" description="Helical" evidence="8">
    <location>
        <begin position="84"/>
        <end position="104"/>
    </location>
</feature>
<evidence type="ECO:0000256" key="3">
    <source>
        <dbReference type="ARBA" id="ARBA00022475"/>
    </source>
</evidence>
<gene>
    <name evidence="9" type="ORF">ODALV1_LOCUS8498</name>
</gene>
<evidence type="ECO:0000256" key="8">
    <source>
        <dbReference type="SAM" id="Phobius"/>
    </source>
</evidence>
<comment type="similarity">
    <text evidence="2">Belongs to the insect chemoreceptor superfamily. Gustatory receptor (GR) family. Gr5a subfamily.</text>
</comment>
<keyword evidence="7" id="KW-0675">Receptor</keyword>
<protein>
    <recommendedName>
        <fullName evidence="11">Gustatory receptor</fullName>
    </recommendedName>
</protein>
<keyword evidence="5 8" id="KW-1133">Transmembrane helix</keyword>
<evidence type="ECO:0008006" key="11">
    <source>
        <dbReference type="Google" id="ProtNLM"/>
    </source>
</evidence>
<organism evidence="9 10">
    <name type="scientific">Orchesella dallaii</name>
    <dbReference type="NCBI Taxonomy" id="48710"/>
    <lineage>
        <taxon>Eukaryota</taxon>
        <taxon>Metazoa</taxon>
        <taxon>Ecdysozoa</taxon>
        <taxon>Arthropoda</taxon>
        <taxon>Hexapoda</taxon>
        <taxon>Collembola</taxon>
        <taxon>Entomobryomorpha</taxon>
        <taxon>Entomobryoidea</taxon>
        <taxon>Orchesellidae</taxon>
        <taxon>Orchesellinae</taxon>
        <taxon>Orchesella</taxon>
    </lineage>
</organism>
<keyword evidence="6 8" id="KW-0472">Membrane</keyword>
<evidence type="ECO:0000256" key="6">
    <source>
        <dbReference type="ARBA" id="ARBA00023136"/>
    </source>
</evidence>
<comment type="caution">
    <text evidence="9">The sequence shown here is derived from an EMBL/GenBank/DDBJ whole genome shotgun (WGS) entry which is preliminary data.</text>
</comment>
<keyword evidence="4 8" id="KW-0812">Transmembrane</keyword>
<feature type="transmembrane region" description="Helical" evidence="8">
    <location>
        <begin position="155"/>
        <end position="171"/>
    </location>
</feature>
<evidence type="ECO:0000256" key="5">
    <source>
        <dbReference type="ARBA" id="ARBA00022989"/>
    </source>
</evidence>
<comment type="subcellular location">
    <subcellularLocation>
        <location evidence="1">Cell membrane</location>
        <topology evidence="1">Multi-pass membrane protein</topology>
    </subcellularLocation>
</comment>
<feature type="transmembrane region" description="Helical" evidence="8">
    <location>
        <begin position="393"/>
        <end position="412"/>
    </location>
</feature>
<sequence length="491" mass="56078">MDVQLGDDQTKPSEQVDKDLGLTRSVKELDATCNSSEMEFSTTLKKSKDKISKSCATFKYEAFHVILGKPEMEEPDDLFKSLKFFLVVGRIIGVIPYSGVFKKFHTQLHFCPKSPAAILSFIIFVALVVNLMLGIVEMIRLPKRNALEIATSVRAIIQFLWSCLIYFNFLLRGKKFLGLFQYWTKTSVFYGLKDRYLRRDVTLITILILSSAIGENAVLHLEYIRALDDINGLRFGNATANMPELETYYRRSHGYWASTLGYHEIFAVVAFLQHKCMLYGCNYMDIMLAVFSRAIYFKFKMLYRLANDHLAKPLRNGVSHTKSGKMMNRHAWIQLAQDHKRLCDLLQQFENFFSPLVFGSYAVNIYYICIQLFDGLTVNISSSSLVHSIYAPWSFLHIIMRMYIVSICAARINMYAHQIRNVLQECPVEYYNAEIARIDKKVTTGPEIGLTGLGCFVVTKPFILRIISVVFTFEIVLLQGASPSTSGTSEC</sequence>
<dbReference type="EMBL" id="CAXLJM020000026">
    <property type="protein sequence ID" value="CAL8093430.1"/>
    <property type="molecule type" value="Genomic_DNA"/>
</dbReference>
<dbReference type="PANTHER" id="PTHR21421">
    <property type="entry name" value="GUSTATORY RECEPTOR"/>
    <property type="match status" value="1"/>
</dbReference>
<keyword evidence="3" id="KW-1003">Cell membrane</keyword>
<dbReference type="InterPro" id="IPR009318">
    <property type="entry name" value="Gustatory_rcpt"/>
</dbReference>
<keyword evidence="10" id="KW-1185">Reference proteome</keyword>
<feature type="transmembrane region" description="Helical" evidence="8">
    <location>
        <begin position="352"/>
        <end position="373"/>
    </location>
</feature>
<evidence type="ECO:0000256" key="7">
    <source>
        <dbReference type="ARBA" id="ARBA00023170"/>
    </source>
</evidence>
<proteinExistence type="inferred from homology"/>
<dbReference type="PANTHER" id="PTHR21421:SF29">
    <property type="entry name" value="GUSTATORY RECEPTOR 5A FOR TREHALOSE-RELATED"/>
    <property type="match status" value="1"/>
</dbReference>